<dbReference type="EC" id="3.1.3.-" evidence="5"/>
<dbReference type="Gene3D" id="1.10.150.520">
    <property type="match status" value="1"/>
</dbReference>
<dbReference type="InterPro" id="IPR036412">
    <property type="entry name" value="HAD-like_sf"/>
</dbReference>
<name>A0ABV5AU22_9BACL</name>
<dbReference type="SFLD" id="SFLDS00003">
    <property type="entry name" value="Haloacid_Dehalogenase"/>
    <property type="match status" value="1"/>
</dbReference>
<organism evidence="5 6">
    <name type="scientific">Paenibacillus enshidis</name>
    <dbReference type="NCBI Taxonomy" id="1458439"/>
    <lineage>
        <taxon>Bacteria</taxon>
        <taxon>Bacillati</taxon>
        <taxon>Bacillota</taxon>
        <taxon>Bacilli</taxon>
        <taxon>Bacillales</taxon>
        <taxon>Paenibacillaceae</taxon>
        <taxon>Paenibacillus</taxon>
    </lineage>
</organism>
<dbReference type="Gene3D" id="3.40.50.1000">
    <property type="entry name" value="HAD superfamily/HAD-like"/>
    <property type="match status" value="1"/>
</dbReference>
<dbReference type="InterPro" id="IPR006439">
    <property type="entry name" value="HAD-SF_hydro_IA"/>
</dbReference>
<comment type="caution">
    <text evidence="5">The sequence shown here is derived from an EMBL/GenBank/DDBJ whole genome shotgun (WGS) entry which is preliminary data.</text>
</comment>
<dbReference type="GO" id="GO:0016787">
    <property type="term" value="F:hydrolase activity"/>
    <property type="evidence" value="ECO:0007669"/>
    <property type="project" value="UniProtKB-KW"/>
</dbReference>
<dbReference type="SFLD" id="SFLDG01129">
    <property type="entry name" value="C1.5:_HAD__Beta-PGM__Phosphata"/>
    <property type="match status" value="1"/>
</dbReference>
<proteinExistence type="predicted"/>
<evidence type="ECO:0000313" key="6">
    <source>
        <dbReference type="Proteomes" id="UP001580346"/>
    </source>
</evidence>
<keyword evidence="2" id="KW-0479">Metal-binding</keyword>
<dbReference type="InterPro" id="IPR006549">
    <property type="entry name" value="HAD-SF_hydro_IIIA"/>
</dbReference>
<reference evidence="5 6" key="1">
    <citation type="submission" date="2024-09" db="EMBL/GenBank/DDBJ databases">
        <title>Paenibacillus zeirhizospherea sp. nov., isolated from surface of the maize (Zea mays) roots in a horticulture field, Hungary.</title>
        <authorList>
            <person name="Marton D."/>
            <person name="Farkas M."/>
            <person name="Bedics A."/>
            <person name="Toth E."/>
            <person name="Tancsics A."/>
            <person name="Boka K."/>
            <person name="Maroti G."/>
            <person name="Kriszt B."/>
            <person name="Cserhati M."/>
        </authorList>
    </citation>
    <scope>NUCLEOTIDE SEQUENCE [LARGE SCALE GENOMIC DNA]</scope>
    <source>
        <strain evidence="5 6">KCTC 33519</strain>
    </source>
</reference>
<evidence type="ECO:0000256" key="1">
    <source>
        <dbReference type="ARBA" id="ARBA00001946"/>
    </source>
</evidence>
<dbReference type="NCBIfam" id="TIGR01509">
    <property type="entry name" value="HAD-SF-IA-v3"/>
    <property type="match status" value="1"/>
</dbReference>
<keyword evidence="6" id="KW-1185">Reference proteome</keyword>
<dbReference type="EMBL" id="JBHHMI010000006">
    <property type="protein sequence ID" value="MFB5266889.1"/>
    <property type="molecule type" value="Genomic_DNA"/>
</dbReference>
<keyword evidence="4" id="KW-0460">Magnesium</keyword>
<dbReference type="InterPro" id="IPR041492">
    <property type="entry name" value="HAD_2"/>
</dbReference>
<comment type="cofactor">
    <cofactor evidence="1">
        <name>Mg(2+)</name>
        <dbReference type="ChEBI" id="CHEBI:18420"/>
    </cofactor>
</comment>
<evidence type="ECO:0000256" key="2">
    <source>
        <dbReference type="ARBA" id="ARBA00022723"/>
    </source>
</evidence>
<protein>
    <submittedName>
        <fullName evidence="5">HAD family hydrolase</fullName>
        <ecNumber evidence="5">3.1.3.-</ecNumber>
    </submittedName>
</protein>
<dbReference type="PRINTS" id="PR00413">
    <property type="entry name" value="HADHALOGNASE"/>
</dbReference>
<dbReference type="PANTHER" id="PTHR46470:SF2">
    <property type="entry name" value="GLYCERALDEHYDE 3-PHOSPHATE PHOSPHATASE"/>
    <property type="match status" value="1"/>
</dbReference>
<dbReference type="NCBIfam" id="TIGR01549">
    <property type="entry name" value="HAD-SF-IA-v1"/>
    <property type="match status" value="1"/>
</dbReference>
<dbReference type="NCBIfam" id="TIGR01662">
    <property type="entry name" value="HAD-SF-IIIA"/>
    <property type="match status" value="1"/>
</dbReference>
<keyword evidence="3 5" id="KW-0378">Hydrolase</keyword>
<dbReference type="PANTHER" id="PTHR46470">
    <property type="entry name" value="N-ACYLNEURAMINATE-9-PHOSPHATASE"/>
    <property type="match status" value="1"/>
</dbReference>
<evidence type="ECO:0000256" key="3">
    <source>
        <dbReference type="ARBA" id="ARBA00022801"/>
    </source>
</evidence>
<sequence>MIKAVLFDLDGTLLDRDASLKGFIDAQYNRLHTFLGHIAKKDFKARFVALDARGYVWKDKVYRQLIDEFEIKGMTWEELLDDYVTQFSHNCIPFPNMIELLEYLQNQKILLGMISNGSAALQYSNIQALGIEKYFATILISEKEGIKKPDAQIFMKSMENLAVKPTESIYVGDHPVNDVQASRNVGMTAIWKKDIFWDAPVQADFIIEDLAELKPIIEQLQIGNH</sequence>
<dbReference type="RefSeq" id="WP_375354819.1">
    <property type="nucleotide sequence ID" value="NZ_JBHHMI010000006.1"/>
</dbReference>
<evidence type="ECO:0000256" key="4">
    <source>
        <dbReference type="ARBA" id="ARBA00022842"/>
    </source>
</evidence>
<dbReference type="Pfam" id="PF13419">
    <property type="entry name" value="HAD_2"/>
    <property type="match status" value="1"/>
</dbReference>
<dbReference type="InterPro" id="IPR023214">
    <property type="entry name" value="HAD_sf"/>
</dbReference>
<gene>
    <name evidence="5" type="ORF">ACE41H_08820</name>
</gene>
<dbReference type="SUPFAM" id="SSF56784">
    <property type="entry name" value="HAD-like"/>
    <property type="match status" value="1"/>
</dbReference>
<evidence type="ECO:0000313" key="5">
    <source>
        <dbReference type="EMBL" id="MFB5266889.1"/>
    </source>
</evidence>
<dbReference type="InterPro" id="IPR051400">
    <property type="entry name" value="HAD-like_hydrolase"/>
</dbReference>
<accession>A0ABV5AU22</accession>
<dbReference type="Proteomes" id="UP001580346">
    <property type="component" value="Unassembled WGS sequence"/>
</dbReference>